<proteinExistence type="predicted"/>
<dbReference type="Proteomes" id="UP000749040">
    <property type="component" value="Unassembled WGS sequence"/>
</dbReference>
<sequence>MPTDHEGGRRGGLLVGAGHQSIDAYVGDAGTADAKQALLAAGITPVAKEPYLDLGALVTSLDPTGGFFGHDKVEGVASTDGGRTVVVSNDSDFGVDGTIGDTPPFAIHAKILPNGRQDDGEYLAIDTTRLNDPVRTATVRITVR</sequence>
<organism evidence="1 2">
    <name type="scientific">Actinacidiphila acididurans</name>
    <dbReference type="NCBI Taxonomy" id="2784346"/>
    <lineage>
        <taxon>Bacteria</taxon>
        <taxon>Bacillati</taxon>
        <taxon>Actinomycetota</taxon>
        <taxon>Actinomycetes</taxon>
        <taxon>Kitasatosporales</taxon>
        <taxon>Streptomycetaceae</taxon>
        <taxon>Actinacidiphila</taxon>
    </lineage>
</organism>
<reference evidence="1 2" key="1">
    <citation type="submission" date="2021-01" db="EMBL/GenBank/DDBJ databases">
        <title>Streptomyces acididurans sp. nov., isolated from a peat swamp forest soil.</title>
        <authorList>
            <person name="Chantavorakit T."/>
            <person name="Duangmal K."/>
        </authorList>
    </citation>
    <scope>NUCLEOTIDE SEQUENCE [LARGE SCALE GENOMIC DNA]</scope>
    <source>
        <strain evidence="1 2">KK5PA1</strain>
    </source>
</reference>
<gene>
    <name evidence="1" type="ORF">ITX44_24330</name>
</gene>
<evidence type="ECO:0000313" key="1">
    <source>
        <dbReference type="EMBL" id="MBM9507613.1"/>
    </source>
</evidence>
<dbReference type="EMBL" id="JADKYB010000013">
    <property type="protein sequence ID" value="MBM9507613.1"/>
    <property type="molecule type" value="Genomic_DNA"/>
</dbReference>
<keyword evidence="2" id="KW-1185">Reference proteome</keyword>
<comment type="caution">
    <text evidence="1">The sequence shown here is derived from an EMBL/GenBank/DDBJ whole genome shotgun (WGS) entry which is preliminary data.</text>
</comment>
<evidence type="ECO:0000313" key="2">
    <source>
        <dbReference type="Proteomes" id="UP000749040"/>
    </source>
</evidence>
<dbReference type="RefSeq" id="WP_205359465.1">
    <property type="nucleotide sequence ID" value="NZ_JADKYB010000013.1"/>
</dbReference>
<accession>A0ABS2TW94</accession>
<protein>
    <submittedName>
        <fullName evidence="1">Uncharacterized protein</fullName>
    </submittedName>
</protein>
<name>A0ABS2TW94_9ACTN</name>